<evidence type="ECO:0000259" key="2">
    <source>
        <dbReference type="Pfam" id="PF20151"/>
    </source>
</evidence>
<dbReference type="EMBL" id="ML213590">
    <property type="protein sequence ID" value="TFK44836.1"/>
    <property type="molecule type" value="Genomic_DNA"/>
</dbReference>
<accession>A0A5C3MKD3</accession>
<proteinExistence type="predicted"/>
<protein>
    <recommendedName>
        <fullName evidence="2">DUF6533 domain-containing protein</fullName>
    </recommendedName>
</protein>
<keyword evidence="1" id="KW-1133">Transmembrane helix</keyword>
<reference evidence="3 4" key="1">
    <citation type="journal article" date="2019" name="Nat. Ecol. Evol.">
        <title>Megaphylogeny resolves global patterns of mushroom evolution.</title>
        <authorList>
            <person name="Varga T."/>
            <person name="Krizsan K."/>
            <person name="Foldi C."/>
            <person name="Dima B."/>
            <person name="Sanchez-Garcia M."/>
            <person name="Sanchez-Ramirez S."/>
            <person name="Szollosi G.J."/>
            <person name="Szarkandi J.G."/>
            <person name="Papp V."/>
            <person name="Albert L."/>
            <person name="Andreopoulos W."/>
            <person name="Angelini C."/>
            <person name="Antonin V."/>
            <person name="Barry K.W."/>
            <person name="Bougher N.L."/>
            <person name="Buchanan P."/>
            <person name="Buyck B."/>
            <person name="Bense V."/>
            <person name="Catcheside P."/>
            <person name="Chovatia M."/>
            <person name="Cooper J."/>
            <person name="Damon W."/>
            <person name="Desjardin D."/>
            <person name="Finy P."/>
            <person name="Geml J."/>
            <person name="Haridas S."/>
            <person name="Hughes K."/>
            <person name="Justo A."/>
            <person name="Karasinski D."/>
            <person name="Kautmanova I."/>
            <person name="Kiss B."/>
            <person name="Kocsube S."/>
            <person name="Kotiranta H."/>
            <person name="LaButti K.M."/>
            <person name="Lechner B.E."/>
            <person name="Liimatainen K."/>
            <person name="Lipzen A."/>
            <person name="Lukacs Z."/>
            <person name="Mihaltcheva S."/>
            <person name="Morgado L.N."/>
            <person name="Niskanen T."/>
            <person name="Noordeloos M.E."/>
            <person name="Ohm R.A."/>
            <person name="Ortiz-Santana B."/>
            <person name="Ovrebo C."/>
            <person name="Racz N."/>
            <person name="Riley R."/>
            <person name="Savchenko A."/>
            <person name="Shiryaev A."/>
            <person name="Soop K."/>
            <person name="Spirin V."/>
            <person name="Szebenyi C."/>
            <person name="Tomsovsky M."/>
            <person name="Tulloss R.E."/>
            <person name="Uehling J."/>
            <person name="Grigoriev I.V."/>
            <person name="Vagvolgyi C."/>
            <person name="Papp T."/>
            <person name="Martin F.M."/>
            <person name="Miettinen O."/>
            <person name="Hibbett D.S."/>
            <person name="Nagy L.G."/>
        </authorList>
    </citation>
    <scope>NUCLEOTIDE SEQUENCE [LARGE SCALE GENOMIC DNA]</scope>
    <source>
        <strain evidence="3 4">CBS 166.37</strain>
    </source>
</reference>
<feature type="transmembrane region" description="Helical" evidence="1">
    <location>
        <begin position="152"/>
        <end position="178"/>
    </location>
</feature>
<dbReference type="STRING" id="68775.A0A5C3MKD3"/>
<feature type="domain" description="DUF6533" evidence="2">
    <location>
        <begin position="10"/>
        <end position="53"/>
    </location>
</feature>
<dbReference type="InterPro" id="IPR045340">
    <property type="entry name" value="DUF6533"/>
</dbReference>
<feature type="transmembrane region" description="Helical" evidence="1">
    <location>
        <begin position="43"/>
        <end position="65"/>
    </location>
</feature>
<gene>
    <name evidence="3" type="ORF">BDQ12DRAFT_673655</name>
</gene>
<keyword evidence="4" id="KW-1185">Reference proteome</keyword>
<feature type="transmembrane region" description="Helical" evidence="1">
    <location>
        <begin position="85"/>
        <end position="106"/>
    </location>
</feature>
<dbReference type="OrthoDB" id="3020506at2759"/>
<evidence type="ECO:0000313" key="3">
    <source>
        <dbReference type="EMBL" id="TFK44836.1"/>
    </source>
</evidence>
<feature type="transmembrane region" description="Helical" evidence="1">
    <location>
        <begin position="113"/>
        <end position="132"/>
    </location>
</feature>
<keyword evidence="1" id="KW-0812">Transmembrane</keyword>
<dbReference type="Proteomes" id="UP000308652">
    <property type="component" value="Unassembled WGS sequence"/>
</dbReference>
<name>A0A5C3MKD3_9AGAR</name>
<sequence>MNSLQGASYAGLAFTSWEVLITLPEEADYIWIYPLRLTLIKSLYLFCRYFALLVQIANTMFARLLEARYPVPSSTCKLWLMYQAFVTYSLLGAVDIILMIRVYAFYNRNRRIGIILLLLLLCRVVLSGLSAAMTIPDQQFNSACLSNKMPGVVLYCFAIGEITLQTALLVMTFGKQICATSQGWARTPLVSLLCRDGSTVYTITCSVLVGTILYARFGYHHETAHFVFPLVFLFTFPETKFRILLGPWFLSCLALAAV</sequence>
<evidence type="ECO:0000313" key="4">
    <source>
        <dbReference type="Proteomes" id="UP000308652"/>
    </source>
</evidence>
<dbReference type="AlphaFoldDB" id="A0A5C3MKD3"/>
<keyword evidence="1" id="KW-0472">Membrane</keyword>
<dbReference type="Pfam" id="PF20151">
    <property type="entry name" value="DUF6533"/>
    <property type="match status" value="1"/>
</dbReference>
<organism evidence="3 4">
    <name type="scientific">Crucibulum laeve</name>
    <dbReference type="NCBI Taxonomy" id="68775"/>
    <lineage>
        <taxon>Eukaryota</taxon>
        <taxon>Fungi</taxon>
        <taxon>Dikarya</taxon>
        <taxon>Basidiomycota</taxon>
        <taxon>Agaricomycotina</taxon>
        <taxon>Agaricomycetes</taxon>
        <taxon>Agaricomycetidae</taxon>
        <taxon>Agaricales</taxon>
        <taxon>Agaricineae</taxon>
        <taxon>Nidulariaceae</taxon>
        <taxon>Crucibulum</taxon>
    </lineage>
</organism>
<evidence type="ECO:0000256" key="1">
    <source>
        <dbReference type="SAM" id="Phobius"/>
    </source>
</evidence>